<dbReference type="Proteomes" id="UP001530400">
    <property type="component" value="Unassembled WGS sequence"/>
</dbReference>
<evidence type="ECO:0008006" key="4">
    <source>
        <dbReference type="Google" id="ProtNLM"/>
    </source>
</evidence>
<evidence type="ECO:0000313" key="2">
    <source>
        <dbReference type="EMBL" id="KAL3782511.1"/>
    </source>
</evidence>
<comment type="caution">
    <text evidence="2">The sequence shown here is derived from an EMBL/GenBank/DDBJ whole genome shotgun (WGS) entry which is preliminary data.</text>
</comment>
<evidence type="ECO:0000313" key="3">
    <source>
        <dbReference type="Proteomes" id="UP001530400"/>
    </source>
</evidence>
<reference evidence="2 3" key="1">
    <citation type="submission" date="2024-10" db="EMBL/GenBank/DDBJ databases">
        <title>Updated reference genomes for cyclostephanoid diatoms.</title>
        <authorList>
            <person name="Roberts W.R."/>
            <person name="Alverson A.J."/>
        </authorList>
    </citation>
    <scope>NUCLEOTIDE SEQUENCE [LARGE SCALE GENOMIC DNA]</scope>
    <source>
        <strain evidence="2 3">AJA010-31</strain>
    </source>
</reference>
<feature type="region of interest" description="Disordered" evidence="1">
    <location>
        <begin position="557"/>
        <end position="581"/>
    </location>
</feature>
<sequence>MWCSDRMKTSPLADRNFWNFIPISMANGEAFNNGEEHQMADSLAAEMATSYESASSIFRSSPSSTPSRPTKEEATALWEIMPTSSLINSPLPVSESSSRVERTKANKACPLVSPIGSPPNEFISMFSIPKIKSGPPYESTLPYRASSSTSNVKAYPLTPRASTFGFSPSDCSGQDPIAECIHYGLGPHLGILPESIIYAIVGYIDYTERHPTLMLVSRGMTSILTRPEFLLELKHAHKATSQSKSLLSQAFEVEDPISNELLLVVGGKCPIKASDADNRLSPRITQVDERVHRRMTMLSNDYKGILGYDMKRSKWLRFGGDPLVPLRHETEPRRSLGFGSSIPRNNLHPLSPMNITDAKPIYVGHPLYSVMFFGGTHYETGQPSNRVIAFSFLTAKWELWPEMMRSRHGADIILGRVESNNIGSKYNNVQPNDSIVLIGCDLDLCDCYRCNPPATTTVESNADMMNFDLELPSGRREERREPHADAIGKCEVLDLITRTWSRRESKAPSCPPDDGGVAVLGGRWVFLPGTCPPPPSTAASMQTNVDEEVIVTPLAGSETSSQADLTHANETEGMETENNSDDEVIESSLGKIFRSLHYRPGLVYDSWLDIWYTLPSRPYVTTSSPTTFAFNNRVLVLGGYRSSSENALSCYRHREEDAILDYEDHLDYAWWYTPESLGGQLKSDEDIRSSYSNEHRGNWTFGGGNSRISHRQDFASSSDMAHAVAASMSLHFSSSCPDRHNEFIHSNNSIDESGFPFGAPVSVRGATMTTYQGRMTMLGGLSTFSRTFYDTERKTIWQFYPEICEWKRASMELPTPALLDGYSFSMHI</sequence>
<name>A0ABD3P552_9STRA</name>
<dbReference type="Gene3D" id="2.120.10.80">
    <property type="entry name" value="Kelch-type beta propeller"/>
    <property type="match status" value="1"/>
</dbReference>
<gene>
    <name evidence="2" type="ORF">ACHAWO_005286</name>
</gene>
<evidence type="ECO:0000256" key="1">
    <source>
        <dbReference type="SAM" id="MobiDB-lite"/>
    </source>
</evidence>
<dbReference type="SUPFAM" id="SSF117281">
    <property type="entry name" value="Kelch motif"/>
    <property type="match status" value="1"/>
</dbReference>
<protein>
    <recommendedName>
        <fullName evidence="4">F-box domain-containing protein</fullName>
    </recommendedName>
</protein>
<organism evidence="2 3">
    <name type="scientific">Cyclotella atomus</name>
    <dbReference type="NCBI Taxonomy" id="382360"/>
    <lineage>
        <taxon>Eukaryota</taxon>
        <taxon>Sar</taxon>
        <taxon>Stramenopiles</taxon>
        <taxon>Ochrophyta</taxon>
        <taxon>Bacillariophyta</taxon>
        <taxon>Coscinodiscophyceae</taxon>
        <taxon>Thalassiosirophycidae</taxon>
        <taxon>Stephanodiscales</taxon>
        <taxon>Stephanodiscaceae</taxon>
        <taxon>Cyclotella</taxon>
    </lineage>
</organism>
<accession>A0ABD3P552</accession>
<dbReference type="EMBL" id="JALLPJ020000803">
    <property type="protein sequence ID" value="KAL3782511.1"/>
    <property type="molecule type" value="Genomic_DNA"/>
</dbReference>
<proteinExistence type="predicted"/>
<keyword evidence="3" id="KW-1185">Reference proteome</keyword>
<feature type="compositionally biased region" description="Acidic residues" evidence="1">
    <location>
        <begin position="572"/>
        <end position="581"/>
    </location>
</feature>
<dbReference type="InterPro" id="IPR015915">
    <property type="entry name" value="Kelch-typ_b-propeller"/>
</dbReference>
<dbReference type="AlphaFoldDB" id="A0ABD3P552"/>